<organism evidence="1 2">
    <name type="scientific">Portunus trituberculatus</name>
    <name type="common">Swimming crab</name>
    <name type="synonym">Neptunus trituberculatus</name>
    <dbReference type="NCBI Taxonomy" id="210409"/>
    <lineage>
        <taxon>Eukaryota</taxon>
        <taxon>Metazoa</taxon>
        <taxon>Ecdysozoa</taxon>
        <taxon>Arthropoda</taxon>
        <taxon>Crustacea</taxon>
        <taxon>Multicrustacea</taxon>
        <taxon>Malacostraca</taxon>
        <taxon>Eumalacostraca</taxon>
        <taxon>Eucarida</taxon>
        <taxon>Decapoda</taxon>
        <taxon>Pleocyemata</taxon>
        <taxon>Brachyura</taxon>
        <taxon>Eubrachyura</taxon>
        <taxon>Portunoidea</taxon>
        <taxon>Portunidae</taxon>
        <taxon>Portuninae</taxon>
        <taxon>Portunus</taxon>
    </lineage>
</organism>
<dbReference type="Proteomes" id="UP000324222">
    <property type="component" value="Unassembled WGS sequence"/>
</dbReference>
<dbReference type="AlphaFoldDB" id="A0A5B7H491"/>
<gene>
    <name evidence="1" type="ORF">E2C01_058551</name>
</gene>
<protein>
    <submittedName>
        <fullName evidence="1">Uncharacterized protein</fullName>
    </submittedName>
</protein>
<reference evidence="1 2" key="1">
    <citation type="submission" date="2019-05" db="EMBL/GenBank/DDBJ databases">
        <title>Another draft genome of Portunus trituberculatus and its Hox gene families provides insights of decapod evolution.</title>
        <authorList>
            <person name="Jeong J.-H."/>
            <person name="Song I."/>
            <person name="Kim S."/>
            <person name="Choi T."/>
            <person name="Kim D."/>
            <person name="Ryu S."/>
            <person name="Kim W."/>
        </authorList>
    </citation>
    <scope>NUCLEOTIDE SEQUENCE [LARGE SCALE GENOMIC DNA]</scope>
    <source>
        <tissue evidence="1">Muscle</tissue>
    </source>
</reference>
<keyword evidence="2" id="KW-1185">Reference proteome</keyword>
<dbReference type="EMBL" id="VSRR010022095">
    <property type="protein sequence ID" value="MPC64435.1"/>
    <property type="molecule type" value="Genomic_DNA"/>
</dbReference>
<name>A0A5B7H491_PORTR</name>
<evidence type="ECO:0000313" key="1">
    <source>
        <dbReference type="EMBL" id="MPC64435.1"/>
    </source>
</evidence>
<comment type="caution">
    <text evidence="1">The sequence shown here is derived from an EMBL/GenBank/DDBJ whole genome shotgun (WGS) entry which is preliminary data.</text>
</comment>
<accession>A0A5B7H491</accession>
<evidence type="ECO:0000313" key="2">
    <source>
        <dbReference type="Proteomes" id="UP000324222"/>
    </source>
</evidence>
<proteinExistence type="predicted"/>
<sequence>MAKCFKAVRGGIQSYAWTSARSHAHHLIHRMEFFKLSKHIGICGVKESLPVHTIGIGGEMAS</sequence>